<dbReference type="Pfam" id="PF02811">
    <property type="entry name" value="PHP"/>
    <property type="match status" value="1"/>
</dbReference>
<dbReference type="FunFam" id="3.20.20.140:FF:000047">
    <property type="entry name" value="PHP domain-containing protein"/>
    <property type="match status" value="1"/>
</dbReference>
<proteinExistence type="predicted"/>
<dbReference type="GO" id="GO:0005829">
    <property type="term" value="C:cytosol"/>
    <property type="evidence" value="ECO:0007669"/>
    <property type="project" value="TreeGrafter"/>
</dbReference>
<dbReference type="RefSeq" id="WP_053231371.1">
    <property type="nucleotide sequence ID" value="NZ_CP011125.1"/>
</dbReference>
<dbReference type="KEGG" id="samy:DB32_001116"/>
<dbReference type="InterPro" id="IPR022311">
    <property type="entry name" value="PolX-like"/>
</dbReference>
<keyword evidence="1" id="KW-0808">Transferase</keyword>
<organism evidence="5 6">
    <name type="scientific">Sandaracinus amylolyticus</name>
    <dbReference type="NCBI Taxonomy" id="927083"/>
    <lineage>
        <taxon>Bacteria</taxon>
        <taxon>Pseudomonadati</taxon>
        <taxon>Myxococcota</taxon>
        <taxon>Polyangia</taxon>
        <taxon>Polyangiales</taxon>
        <taxon>Sandaracinaceae</taxon>
        <taxon>Sandaracinus</taxon>
    </lineage>
</organism>
<protein>
    <submittedName>
        <fullName evidence="5">DNA polymerase X family</fullName>
    </submittedName>
</protein>
<dbReference type="Proteomes" id="UP000034883">
    <property type="component" value="Chromosome"/>
</dbReference>
<dbReference type="InterPro" id="IPR016195">
    <property type="entry name" value="Pol/histidinol_Pase-like"/>
</dbReference>
<dbReference type="PANTHER" id="PTHR36928">
    <property type="entry name" value="PHOSPHATASE YCDX-RELATED"/>
    <property type="match status" value="1"/>
</dbReference>
<dbReference type="Gene3D" id="3.20.20.140">
    <property type="entry name" value="Metal-dependent hydrolases"/>
    <property type="match status" value="1"/>
</dbReference>
<dbReference type="SUPFAM" id="SSF158702">
    <property type="entry name" value="Sec63 N-terminal domain-like"/>
    <property type="match status" value="1"/>
</dbReference>
<evidence type="ECO:0000259" key="3">
    <source>
        <dbReference type="SMART" id="SM00481"/>
    </source>
</evidence>
<dbReference type="SMART" id="SM00483">
    <property type="entry name" value="POLXc"/>
    <property type="match status" value="1"/>
</dbReference>
<evidence type="ECO:0000256" key="1">
    <source>
        <dbReference type="ARBA" id="ARBA00022679"/>
    </source>
</evidence>
<dbReference type="InterPro" id="IPR050243">
    <property type="entry name" value="PHP_phosphatase"/>
</dbReference>
<name>A0A0F6W003_9BACT</name>
<dbReference type="STRING" id="927083.DB32_001116"/>
<evidence type="ECO:0000313" key="6">
    <source>
        <dbReference type="Proteomes" id="UP000034883"/>
    </source>
</evidence>
<dbReference type="Gene3D" id="3.30.210.10">
    <property type="entry name" value="DNA polymerase, thumb domain"/>
    <property type="match status" value="1"/>
</dbReference>
<dbReference type="CDD" id="cd07436">
    <property type="entry name" value="PHP_PolX"/>
    <property type="match status" value="1"/>
</dbReference>
<dbReference type="Gene3D" id="1.10.150.110">
    <property type="entry name" value="DNA polymerase beta, N-terminal domain-like"/>
    <property type="match status" value="1"/>
</dbReference>
<feature type="domain" description="Polymerase/histidinol phosphatase N-terminal" evidence="3">
    <location>
        <begin position="321"/>
        <end position="399"/>
    </location>
</feature>
<dbReference type="InterPro" id="IPR002054">
    <property type="entry name" value="DNA-dir_DNA_pol_X"/>
</dbReference>
<dbReference type="Pfam" id="PF14520">
    <property type="entry name" value="HHH_5"/>
    <property type="match status" value="1"/>
</dbReference>
<dbReference type="InterPro" id="IPR004013">
    <property type="entry name" value="PHP_dom"/>
</dbReference>
<dbReference type="GO" id="GO:0003887">
    <property type="term" value="F:DNA-directed DNA polymerase activity"/>
    <property type="evidence" value="ECO:0007669"/>
    <property type="project" value="InterPro"/>
</dbReference>
<dbReference type="GO" id="GO:0003677">
    <property type="term" value="F:DNA binding"/>
    <property type="evidence" value="ECO:0007669"/>
    <property type="project" value="InterPro"/>
</dbReference>
<dbReference type="InterPro" id="IPR043519">
    <property type="entry name" value="NT_sf"/>
</dbReference>
<dbReference type="GO" id="GO:0042578">
    <property type="term" value="F:phosphoric ester hydrolase activity"/>
    <property type="evidence" value="ECO:0007669"/>
    <property type="project" value="TreeGrafter"/>
</dbReference>
<dbReference type="SUPFAM" id="SSF81301">
    <property type="entry name" value="Nucleotidyltransferase"/>
    <property type="match status" value="1"/>
</dbReference>
<dbReference type="AlphaFoldDB" id="A0A0F6W003"/>
<dbReference type="SUPFAM" id="SSF89550">
    <property type="entry name" value="PHP domain-like"/>
    <property type="match status" value="1"/>
</dbReference>
<dbReference type="InterPro" id="IPR047967">
    <property type="entry name" value="PolX_PHP"/>
</dbReference>
<gene>
    <name evidence="5" type="ORF">DB32_001116</name>
</gene>
<reference evidence="5 6" key="1">
    <citation type="submission" date="2015-03" db="EMBL/GenBank/DDBJ databases">
        <title>Genome assembly of Sandaracinus amylolyticus DSM 53668.</title>
        <authorList>
            <person name="Sharma G."/>
            <person name="Subramanian S."/>
        </authorList>
    </citation>
    <scope>NUCLEOTIDE SEQUENCE [LARGE SCALE GENOMIC DNA]</scope>
    <source>
        <strain evidence="5 6">DSM 53668</strain>
    </source>
</reference>
<feature type="domain" description="DNA-directed DNA polymerase X" evidence="4">
    <location>
        <begin position="1"/>
        <end position="298"/>
    </location>
</feature>
<dbReference type="PIRSF" id="PIRSF005047">
    <property type="entry name" value="UCP005047_YshC"/>
    <property type="match status" value="1"/>
</dbReference>
<sequence length="561" mass="60654">MDHRTAADVLTRLAFATEVLEGSTHESKAWANAARVIRQLPGDLRAMMESGQLAEVRGIGSSSLRVIREVLEGREPEELRALEARVPDGLFAINRIKGLGPAKIRKLWQGLGVTTIGELEHACRENRLVLLDGFGKKTQANVLEQIEQMHRADRVLLRSRASALVLPLLASLRMRGVRAEALGDFRRGMELVDGLAIVVAGDDAVIDETLGAHGVEDGHIDGTTIDVKRTDAARFGAIAVLGTTSPEHLELLRARASERGLELRDDGLYSKGALVACEDEDALYRALELVTTDPERRDPGVPLVGIGKARPRLVELRDLRGALHNHTTESDGAGTLEEMRAAASTMGLEYLGISDHSQSADYARGLTPDRLRAQIATIERARREPGCALLSGVESDILADGKLDYEDAILASIDVVIASVHRRFGLDRDATTQRMVAAAKNPFTDVIGHPTGRLLLGRPANDLDMGAMLDAAAESGCAVELNASPHRLDLHDRHCAMAKERGVPVSIAADAHAPGELLQLEHGIAIARRGGLTPDDVLNCRPLDALRDWLRARRQRAGLAS</sequence>
<evidence type="ECO:0000256" key="2">
    <source>
        <dbReference type="ARBA" id="ARBA00022695"/>
    </source>
</evidence>
<keyword evidence="2" id="KW-0548">Nucleotidyltransferase</keyword>
<dbReference type="PANTHER" id="PTHR36928:SF1">
    <property type="entry name" value="PHOSPHATASE YCDX-RELATED"/>
    <property type="match status" value="1"/>
</dbReference>
<dbReference type="SUPFAM" id="SSF47802">
    <property type="entry name" value="DNA polymerase beta, N-terminal domain-like"/>
    <property type="match status" value="1"/>
</dbReference>
<dbReference type="InterPro" id="IPR037160">
    <property type="entry name" value="DNA_Pol_thumb_sf"/>
</dbReference>
<dbReference type="SMART" id="SM00481">
    <property type="entry name" value="POLIIIAc"/>
    <property type="match status" value="1"/>
</dbReference>
<evidence type="ECO:0000259" key="4">
    <source>
        <dbReference type="SMART" id="SM00483"/>
    </source>
</evidence>
<dbReference type="InterPro" id="IPR027421">
    <property type="entry name" value="DNA_pol_lamdba_lyase_dom_sf"/>
</dbReference>
<dbReference type="InterPro" id="IPR029398">
    <property type="entry name" value="PolB_thumb"/>
</dbReference>
<accession>A0A0F6W003</accession>
<dbReference type="EMBL" id="CP011125">
    <property type="protein sequence ID" value="AKF03967.1"/>
    <property type="molecule type" value="Genomic_DNA"/>
</dbReference>
<dbReference type="Gene3D" id="1.10.150.20">
    <property type="entry name" value="5' to 3' exonuclease, C-terminal subdomain"/>
    <property type="match status" value="1"/>
</dbReference>
<dbReference type="Pfam" id="PF14791">
    <property type="entry name" value="DNA_pol_B_thumb"/>
    <property type="match status" value="1"/>
</dbReference>
<dbReference type="InterPro" id="IPR003141">
    <property type="entry name" value="Pol/His_phosphatase_N"/>
</dbReference>
<evidence type="ECO:0000313" key="5">
    <source>
        <dbReference type="EMBL" id="AKF03967.1"/>
    </source>
</evidence>
<dbReference type="GO" id="GO:0008270">
    <property type="term" value="F:zinc ion binding"/>
    <property type="evidence" value="ECO:0007669"/>
    <property type="project" value="TreeGrafter"/>
</dbReference>
<keyword evidence="6" id="KW-1185">Reference proteome</keyword>